<dbReference type="EMBL" id="MQWB01000001">
    <property type="protein sequence ID" value="OZC02835.1"/>
    <property type="molecule type" value="Genomic_DNA"/>
</dbReference>
<dbReference type="Pfam" id="PF20094">
    <property type="entry name" value="GWxTD_dom"/>
    <property type="match status" value="1"/>
</dbReference>
<sequence>MSRAALAFAFCGLALLAGCGGARPSADGRANGYTPGVPDFDLDASVISAVDPVEIEALVSIPRSSLVFTRDDEGFRTIVRTAFRLSDLENTPLASPARADTLRVATYAETASFVPLVVRQRLPAVAGALVVQAEVEDVRTGRTALRRLSIRVPEPSEGLALGLPRLRGILATTQAYQPLLALGVPSDLDSLQVRLDVFGAAGAVSVRADLLRLRADTTVAEPPSAFAPSRVSLRARGVLASDPDTVLVSRQRIPSPDARLTIETALPPLAPGVYRIVMTAEGDAREEATTERTFVVRPEDFPLLVGVEDLVQPLAYLATPREKNLLRDAGPDSLRFAFDAFWGGLFRDRRQAAATFRAYYERVEEANRRFSTYTEGWKTDRGMIYVIFGPPERVENRFDREVWSYASGVFAFERTARRESGDAPFDVWTLVRDRAYDAQWRRAIRLWRNGQPP</sequence>
<name>A0A259TYI2_9BACT</name>
<proteinExistence type="predicted"/>
<dbReference type="InParanoid" id="A0A259TYI2"/>
<comment type="caution">
    <text evidence="3">The sequence shown here is derived from an EMBL/GenBank/DDBJ whole genome shotgun (WGS) entry which is preliminary data.</text>
</comment>
<dbReference type="Proteomes" id="UP000216446">
    <property type="component" value="Unassembled WGS sequence"/>
</dbReference>
<keyword evidence="1" id="KW-0732">Signal</keyword>
<evidence type="ECO:0000259" key="2">
    <source>
        <dbReference type="Pfam" id="PF20094"/>
    </source>
</evidence>
<keyword evidence="4" id="KW-1185">Reference proteome</keyword>
<feature type="domain" description="GWxTD" evidence="2">
    <location>
        <begin position="288"/>
        <end position="449"/>
    </location>
</feature>
<feature type="chain" id="PRO_5012514520" description="GWxTD domain-containing protein" evidence="1">
    <location>
        <begin position="23"/>
        <end position="453"/>
    </location>
</feature>
<evidence type="ECO:0000313" key="4">
    <source>
        <dbReference type="Proteomes" id="UP000216446"/>
    </source>
</evidence>
<dbReference type="RefSeq" id="WP_218827604.1">
    <property type="nucleotide sequence ID" value="NZ_MQWB01000001.1"/>
</dbReference>
<evidence type="ECO:0000313" key="3">
    <source>
        <dbReference type="EMBL" id="OZC02835.1"/>
    </source>
</evidence>
<organism evidence="3 4">
    <name type="scientific">Rubricoccus marinus</name>
    <dbReference type="NCBI Taxonomy" id="716817"/>
    <lineage>
        <taxon>Bacteria</taxon>
        <taxon>Pseudomonadati</taxon>
        <taxon>Rhodothermota</taxon>
        <taxon>Rhodothermia</taxon>
        <taxon>Rhodothermales</taxon>
        <taxon>Rubricoccaceae</taxon>
        <taxon>Rubricoccus</taxon>
    </lineage>
</organism>
<feature type="signal peptide" evidence="1">
    <location>
        <begin position="1"/>
        <end position="22"/>
    </location>
</feature>
<reference evidence="3 4" key="1">
    <citation type="submission" date="2016-11" db="EMBL/GenBank/DDBJ databases">
        <title>Study of marine rhodopsin-containing bacteria.</title>
        <authorList>
            <person name="Yoshizawa S."/>
            <person name="Kumagai Y."/>
            <person name="Kogure K."/>
        </authorList>
    </citation>
    <scope>NUCLEOTIDE SEQUENCE [LARGE SCALE GENOMIC DNA]</scope>
    <source>
        <strain evidence="3 4">SG-29</strain>
    </source>
</reference>
<dbReference type="InterPro" id="IPR030959">
    <property type="entry name" value="GWxTD_dom"/>
</dbReference>
<gene>
    <name evidence="3" type="ORF">BSZ36_07520</name>
</gene>
<dbReference type="PROSITE" id="PS51257">
    <property type="entry name" value="PROKAR_LIPOPROTEIN"/>
    <property type="match status" value="1"/>
</dbReference>
<dbReference type="AlphaFoldDB" id="A0A259TYI2"/>
<protein>
    <recommendedName>
        <fullName evidence="2">GWxTD domain-containing protein</fullName>
    </recommendedName>
</protein>
<evidence type="ECO:0000256" key="1">
    <source>
        <dbReference type="SAM" id="SignalP"/>
    </source>
</evidence>
<accession>A0A259TYI2</accession>
<dbReference type="NCBIfam" id="TIGR04514">
    <property type="entry name" value="GWxTD_dom"/>
    <property type="match status" value="1"/>
</dbReference>